<dbReference type="SUPFAM" id="SSF48264">
    <property type="entry name" value="Cytochrome P450"/>
    <property type="match status" value="1"/>
</dbReference>
<dbReference type="GO" id="GO:0020037">
    <property type="term" value="F:heme binding"/>
    <property type="evidence" value="ECO:0007669"/>
    <property type="project" value="InterPro"/>
</dbReference>
<comment type="caution">
    <text evidence="1">The sequence shown here is derived from an EMBL/GenBank/DDBJ whole genome shotgun (WGS) entry which is preliminary data.</text>
</comment>
<name>A0A7J6W9T0_THATH</name>
<dbReference type="GO" id="GO:0016705">
    <property type="term" value="F:oxidoreductase activity, acting on paired donors, with incorporation or reduction of molecular oxygen"/>
    <property type="evidence" value="ECO:0007669"/>
    <property type="project" value="InterPro"/>
</dbReference>
<dbReference type="EMBL" id="JABWDY010019224">
    <property type="protein sequence ID" value="KAF5194061.1"/>
    <property type="molecule type" value="Genomic_DNA"/>
</dbReference>
<proteinExistence type="predicted"/>
<dbReference type="PANTHER" id="PTHR24299:SF58">
    <property type="entry name" value="CYTOCHROME P450"/>
    <property type="match status" value="1"/>
</dbReference>
<evidence type="ECO:0000313" key="1">
    <source>
        <dbReference type="EMBL" id="KAF5194061.1"/>
    </source>
</evidence>
<organism evidence="1 2">
    <name type="scientific">Thalictrum thalictroides</name>
    <name type="common">Rue-anemone</name>
    <name type="synonym">Anemone thalictroides</name>
    <dbReference type="NCBI Taxonomy" id="46969"/>
    <lineage>
        <taxon>Eukaryota</taxon>
        <taxon>Viridiplantae</taxon>
        <taxon>Streptophyta</taxon>
        <taxon>Embryophyta</taxon>
        <taxon>Tracheophyta</taxon>
        <taxon>Spermatophyta</taxon>
        <taxon>Magnoliopsida</taxon>
        <taxon>Ranunculales</taxon>
        <taxon>Ranunculaceae</taxon>
        <taxon>Thalictroideae</taxon>
        <taxon>Thalictrum</taxon>
    </lineage>
</organism>
<accession>A0A7J6W9T0</accession>
<reference evidence="1 2" key="1">
    <citation type="submission" date="2020-06" db="EMBL/GenBank/DDBJ databases">
        <title>Transcriptomic and genomic resources for Thalictrum thalictroides and T. hernandezii: Facilitating candidate gene discovery in an emerging model plant lineage.</title>
        <authorList>
            <person name="Arias T."/>
            <person name="Riano-Pachon D.M."/>
            <person name="Di Stilio V.S."/>
        </authorList>
    </citation>
    <scope>NUCLEOTIDE SEQUENCE [LARGE SCALE GENOMIC DNA]</scope>
    <source>
        <strain evidence="2">cv. WT478/WT964</strain>
        <tissue evidence="1">Leaves</tissue>
    </source>
</reference>
<dbReference type="Proteomes" id="UP000554482">
    <property type="component" value="Unassembled WGS sequence"/>
</dbReference>
<gene>
    <name evidence="1" type="ORF">FRX31_016352</name>
</gene>
<protein>
    <submittedName>
        <fullName evidence="1">Cytochrome P450 76A2-like</fullName>
    </submittedName>
</protein>
<evidence type="ECO:0000313" key="2">
    <source>
        <dbReference type="Proteomes" id="UP000554482"/>
    </source>
</evidence>
<dbReference type="GO" id="GO:0004497">
    <property type="term" value="F:monooxygenase activity"/>
    <property type="evidence" value="ECO:0007669"/>
    <property type="project" value="InterPro"/>
</dbReference>
<dbReference type="Gene3D" id="1.10.630.10">
    <property type="entry name" value="Cytochrome P450"/>
    <property type="match status" value="2"/>
</dbReference>
<dbReference type="OrthoDB" id="1055148at2759"/>
<sequence>MWLQLGAKNTLVVSSAEVAMELFKKHDLTISNRAVNESVKVNKYDQVSIGFAPYGTYWRMMRRIEIFAATAQFLEFISKPNVADFFPWMRWLDPQRIKKKVKKLMGITIGLSSALVEERVLDRQKGKRTEKKDFLDVMLDFKGNHMDGEPTKLPKITISIGILVRKLPKITI</sequence>
<dbReference type="GO" id="GO:0005506">
    <property type="term" value="F:iron ion binding"/>
    <property type="evidence" value="ECO:0007669"/>
    <property type="project" value="InterPro"/>
</dbReference>
<dbReference type="InterPro" id="IPR036396">
    <property type="entry name" value="Cyt_P450_sf"/>
</dbReference>
<dbReference type="AlphaFoldDB" id="A0A7J6W9T0"/>
<dbReference type="PANTHER" id="PTHR24299">
    <property type="entry name" value="CYTOCHROME P450 FAMILY 1"/>
    <property type="match status" value="1"/>
</dbReference>
<keyword evidence="2" id="KW-1185">Reference proteome</keyword>